<keyword evidence="4 7" id="KW-1133">Transmembrane helix</keyword>
<keyword evidence="3 7" id="KW-0812">Transmembrane</keyword>
<proteinExistence type="inferred from homology"/>
<protein>
    <recommendedName>
        <fullName evidence="7">Palmitoyltransferase</fullName>
        <ecNumber evidence="7">2.3.1.225</ecNumber>
    </recommendedName>
</protein>
<feature type="domain" description="Palmitoyltransferase DHHC" evidence="8">
    <location>
        <begin position="261"/>
        <end position="325"/>
    </location>
</feature>
<evidence type="ECO:0000256" key="4">
    <source>
        <dbReference type="ARBA" id="ARBA00022989"/>
    </source>
</evidence>
<reference evidence="9" key="2">
    <citation type="submission" date="2021-04" db="EMBL/GenBank/DDBJ databases">
        <authorList>
            <person name="Podell S."/>
        </authorList>
    </citation>
    <scope>NUCLEOTIDE SEQUENCE</scope>
    <source>
        <strain evidence="9">Hildebrandi</strain>
    </source>
</reference>
<dbReference type="GO" id="GO:0006612">
    <property type="term" value="P:protein targeting to membrane"/>
    <property type="evidence" value="ECO:0007669"/>
    <property type="project" value="TreeGrafter"/>
</dbReference>
<dbReference type="GO" id="GO:0019706">
    <property type="term" value="F:protein-cysteine S-palmitoyltransferase activity"/>
    <property type="evidence" value="ECO:0007669"/>
    <property type="project" value="UniProtKB-EC"/>
</dbReference>
<feature type="transmembrane region" description="Helical" evidence="7">
    <location>
        <begin position="310"/>
        <end position="328"/>
    </location>
</feature>
<feature type="transmembrane region" description="Helical" evidence="7">
    <location>
        <begin position="221"/>
        <end position="242"/>
    </location>
</feature>
<dbReference type="OrthoDB" id="36806at2759"/>
<comment type="similarity">
    <text evidence="7">Belongs to the DHHC palmitoyltransferase family.</text>
</comment>
<dbReference type="Pfam" id="PF01529">
    <property type="entry name" value="DHHC"/>
    <property type="match status" value="1"/>
</dbReference>
<evidence type="ECO:0000256" key="5">
    <source>
        <dbReference type="ARBA" id="ARBA00023136"/>
    </source>
</evidence>
<dbReference type="GO" id="GO:0016020">
    <property type="term" value="C:membrane"/>
    <property type="evidence" value="ECO:0007669"/>
    <property type="project" value="UniProtKB-SubCell"/>
</dbReference>
<dbReference type="InterPro" id="IPR001594">
    <property type="entry name" value="Palmitoyltrfase_DHHC"/>
</dbReference>
<keyword evidence="6 7" id="KW-0012">Acyltransferase</keyword>
<dbReference type="Proteomes" id="UP000693970">
    <property type="component" value="Unassembled WGS sequence"/>
</dbReference>
<sequence length="329" mass="36432">MSQRRGGSKASMKPAVEVSNEEMVPFSECLDAATSSSLQIDRESMEPIQQLQLQQPVIAAPTSGSTSSTVPAGNSTLDSRFDAEQHRLRVQSWKESHFATGLVPATWEEEYHSYRNDMKGQCMKMVDNDNTTPCGCCSAMICSMLGAGRVGNMAVLRQSTEWVDELVEAENGETTTMRVMRPRLDVVVGPYWPMLMFVTYPLILGVSGLTLITVIPNKHPLLGLVWGILTVGLISALALTACRDPGILPRYNNPPPDDNGWRWNERSHSYRPRSAWYDPDTAVVVEEFDHTCPWTGTAIGKKNMLPFQTFVCLVFVCLIMNIILLTGGI</sequence>
<dbReference type="EMBL" id="JAGRRH010000015">
    <property type="protein sequence ID" value="KAG7356690.1"/>
    <property type="molecule type" value="Genomic_DNA"/>
</dbReference>
<dbReference type="InterPro" id="IPR039859">
    <property type="entry name" value="PFA4/ZDH16/20/ERF2-like"/>
</dbReference>
<feature type="transmembrane region" description="Helical" evidence="7">
    <location>
        <begin position="191"/>
        <end position="215"/>
    </location>
</feature>
<comment type="caution">
    <text evidence="9">The sequence shown here is derived from an EMBL/GenBank/DDBJ whole genome shotgun (WGS) entry which is preliminary data.</text>
</comment>
<evidence type="ECO:0000313" key="9">
    <source>
        <dbReference type="EMBL" id="KAG7356690.1"/>
    </source>
</evidence>
<dbReference type="PANTHER" id="PTHR22883">
    <property type="entry name" value="ZINC FINGER DHHC DOMAIN CONTAINING PROTEIN"/>
    <property type="match status" value="1"/>
</dbReference>
<dbReference type="PROSITE" id="PS50216">
    <property type="entry name" value="DHHC"/>
    <property type="match status" value="1"/>
</dbReference>
<comment type="subcellular location">
    <subcellularLocation>
        <location evidence="1">Membrane</location>
        <topology evidence="1">Multi-pass membrane protein</topology>
    </subcellularLocation>
</comment>
<evidence type="ECO:0000256" key="7">
    <source>
        <dbReference type="RuleBase" id="RU079119"/>
    </source>
</evidence>
<dbReference type="GO" id="GO:0005783">
    <property type="term" value="C:endoplasmic reticulum"/>
    <property type="evidence" value="ECO:0007669"/>
    <property type="project" value="TreeGrafter"/>
</dbReference>
<evidence type="ECO:0000313" key="10">
    <source>
        <dbReference type="Proteomes" id="UP000693970"/>
    </source>
</evidence>
<reference evidence="9" key="1">
    <citation type="journal article" date="2021" name="Sci. Rep.">
        <title>Diploid genomic architecture of Nitzschia inconspicua, an elite biomass production diatom.</title>
        <authorList>
            <person name="Oliver A."/>
            <person name="Podell S."/>
            <person name="Pinowska A."/>
            <person name="Traller J.C."/>
            <person name="Smith S.R."/>
            <person name="McClure R."/>
            <person name="Beliaev A."/>
            <person name="Bohutskyi P."/>
            <person name="Hill E.A."/>
            <person name="Rabines A."/>
            <person name="Zheng H."/>
            <person name="Allen L.Z."/>
            <person name="Kuo A."/>
            <person name="Grigoriev I.V."/>
            <person name="Allen A.E."/>
            <person name="Hazlebeck D."/>
            <person name="Allen E.E."/>
        </authorList>
    </citation>
    <scope>NUCLEOTIDE SEQUENCE</scope>
    <source>
        <strain evidence="9">Hildebrandi</strain>
    </source>
</reference>
<comment type="domain">
    <text evidence="7">The DHHC domain is required for palmitoyltransferase activity.</text>
</comment>
<accession>A0A9K3L6Q8</accession>
<comment type="catalytic activity">
    <reaction evidence="7">
        <text>L-cysteinyl-[protein] + hexadecanoyl-CoA = S-hexadecanoyl-L-cysteinyl-[protein] + CoA</text>
        <dbReference type="Rhea" id="RHEA:36683"/>
        <dbReference type="Rhea" id="RHEA-COMP:10131"/>
        <dbReference type="Rhea" id="RHEA-COMP:11032"/>
        <dbReference type="ChEBI" id="CHEBI:29950"/>
        <dbReference type="ChEBI" id="CHEBI:57287"/>
        <dbReference type="ChEBI" id="CHEBI:57379"/>
        <dbReference type="ChEBI" id="CHEBI:74151"/>
        <dbReference type="EC" id="2.3.1.225"/>
    </reaction>
</comment>
<organism evidence="9 10">
    <name type="scientific">Nitzschia inconspicua</name>
    <dbReference type="NCBI Taxonomy" id="303405"/>
    <lineage>
        <taxon>Eukaryota</taxon>
        <taxon>Sar</taxon>
        <taxon>Stramenopiles</taxon>
        <taxon>Ochrophyta</taxon>
        <taxon>Bacillariophyta</taxon>
        <taxon>Bacillariophyceae</taxon>
        <taxon>Bacillariophycidae</taxon>
        <taxon>Bacillariales</taxon>
        <taxon>Bacillariaceae</taxon>
        <taxon>Nitzschia</taxon>
    </lineage>
</organism>
<evidence type="ECO:0000256" key="2">
    <source>
        <dbReference type="ARBA" id="ARBA00022679"/>
    </source>
</evidence>
<keyword evidence="5 7" id="KW-0472">Membrane</keyword>
<dbReference type="PANTHER" id="PTHR22883:SF203">
    <property type="entry name" value="PALMITOYLTRANSFERASE"/>
    <property type="match status" value="1"/>
</dbReference>
<dbReference type="AlphaFoldDB" id="A0A9K3L6Q8"/>
<name>A0A9K3L6Q8_9STRA</name>
<evidence type="ECO:0000259" key="8">
    <source>
        <dbReference type="Pfam" id="PF01529"/>
    </source>
</evidence>
<gene>
    <name evidence="9" type="ORF">IV203_001376</name>
</gene>
<evidence type="ECO:0000256" key="1">
    <source>
        <dbReference type="ARBA" id="ARBA00004141"/>
    </source>
</evidence>
<keyword evidence="10" id="KW-1185">Reference proteome</keyword>
<evidence type="ECO:0000256" key="6">
    <source>
        <dbReference type="ARBA" id="ARBA00023315"/>
    </source>
</evidence>
<dbReference type="EC" id="2.3.1.225" evidence="7"/>
<keyword evidence="2 7" id="KW-0808">Transferase</keyword>
<evidence type="ECO:0000256" key="3">
    <source>
        <dbReference type="ARBA" id="ARBA00022692"/>
    </source>
</evidence>
<dbReference type="GO" id="GO:0005794">
    <property type="term" value="C:Golgi apparatus"/>
    <property type="evidence" value="ECO:0007669"/>
    <property type="project" value="TreeGrafter"/>
</dbReference>